<dbReference type="EMBL" id="JAJBNC010000025">
    <property type="protein sequence ID" value="MCB5494877.1"/>
    <property type="molecule type" value="Genomic_DNA"/>
</dbReference>
<feature type="transmembrane region" description="Helical" evidence="5">
    <location>
        <begin position="12"/>
        <end position="29"/>
    </location>
</feature>
<dbReference type="GO" id="GO:0016874">
    <property type="term" value="F:ligase activity"/>
    <property type="evidence" value="ECO:0007669"/>
    <property type="project" value="UniProtKB-KW"/>
</dbReference>
<evidence type="ECO:0000256" key="3">
    <source>
        <dbReference type="ARBA" id="ARBA00022989"/>
    </source>
</evidence>
<feature type="transmembrane region" description="Helical" evidence="5">
    <location>
        <begin position="328"/>
        <end position="351"/>
    </location>
</feature>
<dbReference type="AlphaFoldDB" id="A0AAJ1B0N5"/>
<keyword evidence="2 5" id="KW-0812">Transmembrane</keyword>
<proteinExistence type="predicted"/>
<feature type="transmembrane region" description="Helical" evidence="5">
    <location>
        <begin position="195"/>
        <end position="226"/>
    </location>
</feature>
<feature type="transmembrane region" description="Helical" evidence="5">
    <location>
        <begin position="363"/>
        <end position="384"/>
    </location>
</feature>
<evidence type="ECO:0000313" key="8">
    <source>
        <dbReference type="Proteomes" id="UP001297422"/>
    </source>
</evidence>
<keyword evidence="7" id="KW-0436">Ligase</keyword>
<evidence type="ECO:0000313" key="7">
    <source>
        <dbReference type="EMBL" id="MCB5494877.1"/>
    </source>
</evidence>
<gene>
    <name evidence="7" type="ORF">LIQ10_14255</name>
</gene>
<comment type="caution">
    <text evidence="7">The sequence shown here is derived from an EMBL/GenBank/DDBJ whole genome shotgun (WGS) entry which is preliminary data.</text>
</comment>
<dbReference type="Proteomes" id="UP001297422">
    <property type="component" value="Unassembled WGS sequence"/>
</dbReference>
<evidence type="ECO:0000256" key="4">
    <source>
        <dbReference type="ARBA" id="ARBA00023136"/>
    </source>
</evidence>
<comment type="subcellular location">
    <subcellularLocation>
        <location evidence="1">Membrane</location>
        <topology evidence="1">Multi-pass membrane protein</topology>
    </subcellularLocation>
</comment>
<evidence type="ECO:0000256" key="5">
    <source>
        <dbReference type="SAM" id="Phobius"/>
    </source>
</evidence>
<feature type="transmembrane region" description="Helical" evidence="5">
    <location>
        <begin position="163"/>
        <end position="188"/>
    </location>
</feature>
<keyword evidence="3 5" id="KW-1133">Transmembrane helix</keyword>
<keyword evidence="4 5" id="KW-0472">Membrane</keyword>
<protein>
    <submittedName>
        <fullName evidence="7">O-antigen ligase family protein</fullName>
    </submittedName>
</protein>
<feature type="transmembrane region" description="Helical" evidence="5">
    <location>
        <begin position="93"/>
        <end position="112"/>
    </location>
</feature>
<evidence type="ECO:0000256" key="2">
    <source>
        <dbReference type="ARBA" id="ARBA00022692"/>
    </source>
</evidence>
<dbReference type="GO" id="GO:0016020">
    <property type="term" value="C:membrane"/>
    <property type="evidence" value="ECO:0007669"/>
    <property type="project" value="UniProtKB-SubCell"/>
</dbReference>
<accession>A0AAJ1B0N5</accession>
<dbReference type="InterPro" id="IPR007016">
    <property type="entry name" value="O-antigen_ligase-rel_domated"/>
</dbReference>
<evidence type="ECO:0000256" key="1">
    <source>
        <dbReference type="ARBA" id="ARBA00004141"/>
    </source>
</evidence>
<feature type="transmembrane region" description="Helical" evidence="5">
    <location>
        <begin position="124"/>
        <end position="143"/>
    </location>
</feature>
<evidence type="ECO:0000259" key="6">
    <source>
        <dbReference type="Pfam" id="PF04932"/>
    </source>
</evidence>
<feature type="transmembrane region" description="Helical" evidence="5">
    <location>
        <begin position="41"/>
        <end position="58"/>
    </location>
</feature>
<feature type="domain" description="O-antigen ligase-related" evidence="6">
    <location>
        <begin position="199"/>
        <end position="340"/>
    </location>
</feature>
<feature type="transmembrane region" description="Helical" evidence="5">
    <location>
        <begin position="70"/>
        <end position="87"/>
    </location>
</feature>
<sequence length="420" mass="48252">MRNTTTSYKNVIKLGIYSFILLNIFTNAIKILPSGAYYRELLVIELLITIIVAMDFGFKIPIESSAKQKIVAIFLSQFLAYFFTTLFEKYDCFDIHRLIAFLLMYIVLFEAAKFGKITKRDFEQILKIIIIIGIVACFYNIFIHRDTILTFNLSKIMYYTSTYSAFFLTRSNFCLLLVVCYVISLYFYDLNKKRIFILLAVFFVGNVLLTNARTSIIILALITANYLFMKKNGSARNIIIIILCGAILALLPWDSIILNFKNIMDKYSLIFRINSSDFSNGRLELWWYAFKDMDLKSFLLGHGIGSKDAYLGMIGAIAYSFHSSWIDLFYEGGMCLFLIYASVFIYVIKYVKNSTLSVIQKKMFYNFIIILLVSGIGDAIALPFMLDTSTIFSTLVFITFPICTVNGDRRTAMRGDINES</sequence>
<feature type="transmembrane region" description="Helical" evidence="5">
    <location>
        <begin position="390"/>
        <end position="407"/>
    </location>
</feature>
<dbReference type="Pfam" id="PF04932">
    <property type="entry name" value="Wzy_C"/>
    <property type="match status" value="1"/>
</dbReference>
<reference evidence="7" key="1">
    <citation type="submission" date="2021-10" db="EMBL/GenBank/DDBJ databases">
        <title>Collection of gut derived symbiotic bacterial strains cultured from healthy donors.</title>
        <authorList>
            <person name="Lin H."/>
            <person name="Littmann E."/>
            <person name="Claire K."/>
            <person name="Pamer E."/>
        </authorList>
    </citation>
    <scope>NUCLEOTIDE SEQUENCE</scope>
    <source>
        <strain evidence="7">MSK.23.4</strain>
    </source>
</reference>
<name>A0AAJ1B0N5_MEDGN</name>
<feature type="transmembrane region" description="Helical" evidence="5">
    <location>
        <begin position="298"/>
        <end position="322"/>
    </location>
</feature>
<organism evidence="7 8">
    <name type="scientific">Mediterraneibacter gnavus</name>
    <name type="common">Ruminococcus gnavus</name>
    <dbReference type="NCBI Taxonomy" id="33038"/>
    <lineage>
        <taxon>Bacteria</taxon>
        <taxon>Bacillati</taxon>
        <taxon>Bacillota</taxon>
        <taxon>Clostridia</taxon>
        <taxon>Lachnospirales</taxon>
        <taxon>Lachnospiraceae</taxon>
        <taxon>Mediterraneibacter</taxon>
    </lineage>
</organism>
<dbReference type="RefSeq" id="WP_173879389.1">
    <property type="nucleotide sequence ID" value="NZ_JAAIMT010000020.1"/>
</dbReference>
<feature type="transmembrane region" description="Helical" evidence="5">
    <location>
        <begin position="238"/>
        <end position="260"/>
    </location>
</feature>